<evidence type="ECO:0000256" key="1">
    <source>
        <dbReference type="ARBA" id="ARBA00007689"/>
    </source>
</evidence>
<dbReference type="Proteomes" id="UP001139971">
    <property type="component" value="Unassembled WGS sequence"/>
</dbReference>
<proteinExistence type="inferred from homology"/>
<comment type="similarity">
    <text evidence="1">Belongs to the YciI family.</text>
</comment>
<evidence type="ECO:0000313" key="4">
    <source>
        <dbReference type="Proteomes" id="UP001139971"/>
    </source>
</evidence>
<gene>
    <name evidence="3" type="ORF">OD750_007725</name>
</gene>
<sequence>MRYLVLFTPDPAATAAQDDPASLEQMDMLTKDNRDAGRLLATGGLGSNATRVRRSGGAVDVVDGPFAETKEVVAGFALVEVATPEEALAMAHEFLAIAGDGTAVMHPVFDDVCGTASTRNNKETLS</sequence>
<comment type="caution">
    <text evidence="3">The sequence shown here is derived from an EMBL/GenBank/DDBJ whole genome shotgun (WGS) entry which is preliminary data.</text>
</comment>
<reference evidence="3" key="1">
    <citation type="submission" date="2023-02" db="EMBL/GenBank/DDBJ databases">
        <title>Tahibacter soli sp. nov. isolated from soil.</title>
        <authorList>
            <person name="Baek J.H."/>
            <person name="Lee J.K."/>
            <person name="Choi D.G."/>
            <person name="Jeon C.O."/>
        </authorList>
    </citation>
    <scope>NUCLEOTIDE SEQUENCE</scope>
    <source>
        <strain evidence="3">BL</strain>
    </source>
</reference>
<dbReference type="AlphaFoldDB" id="A0A9X4BHI6"/>
<dbReference type="InterPro" id="IPR005545">
    <property type="entry name" value="YCII"/>
</dbReference>
<dbReference type="EMBL" id="JAOVZO020000009">
    <property type="protein sequence ID" value="MDC8012433.1"/>
    <property type="molecule type" value="Genomic_DNA"/>
</dbReference>
<keyword evidence="4" id="KW-1185">Reference proteome</keyword>
<accession>A0A9X4BHI6</accession>
<dbReference type="InterPro" id="IPR011008">
    <property type="entry name" value="Dimeric_a/b-barrel"/>
</dbReference>
<dbReference type="Gene3D" id="3.30.70.1060">
    <property type="entry name" value="Dimeric alpha+beta barrel"/>
    <property type="match status" value="1"/>
</dbReference>
<organism evidence="3 4">
    <name type="scientific">Tahibacter soli</name>
    <dbReference type="NCBI Taxonomy" id="2983605"/>
    <lineage>
        <taxon>Bacteria</taxon>
        <taxon>Pseudomonadati</taxon>
        <taxon>Pseudomonadota</taxon>
        <taxon>Gammaproteobacteria</taxon>
        <taxon>Lysobacterales</taxon>
        <taxon>Rhodanobacteraceae</taxon>
        <taxon>Tahibacter</taxon>
    </lineage>
</organism>
<dbReference type="PANTHER" id="PTHR35174">
    <property type="entry name" value="BLL7171 PROTEIN-RELATED"/>
    <property type="match status" value="1"/>
</dbReference>
<feature type="domain" description="YCII-related" evidence="2">
    <location>
        <begin position="1"/>
        <end position="93"/>
    </location>
</feature>
<dbReference type="SUPFAM" id="SSF54909">
    <property type="entry name" value="Dimeric alpha+beta barrel"/>
    <property type="match status" value="1"/>
</dbReference>
<name>A0A9X4BHI6_9GAMM</name>
<evidence type="ECO:0000313" key="3">
    <source>
        <dbReference type="EMBL" id="MDC8012433.1"/>
    </source>
</evidence>
<dbReference type="Pfam" id="PF03795">
    <property type="entry name" value="YCII"/>
    <property type="match status" value="1"/>
</dbReference>
<dbReference type="RefSeq" id="WP_263542085.1">
    <property type="nucleotide sequence ID" value="NZ_JAOVZO020000009.1"/>
</dbReference>
<protein>
    <submittedName>
        <fullName evidence="3">YciI family protein</fullName>
    </submittedName>
</protein>
<evidence type="ECO:0000259" key="2">
    <source>
        <dbReference type="Pfam" id="PF03795"/>
    </source>
</evidence>